<dbReference type="InterPro" id="IPR018962">
    <property type="entry name" value="DUF1995"/>
</dbReference>
<dbReference type="InterPro" id="IPR044687">
    <property type="entry name" value="LPA3"/>
</dbReference>
<evidence type="ECO:0000259" key="2">
    <source>
        <dbReference type="Pfam" id="PF09353"/>
    </source>
</evidence>
<dbReference type="PANTHER" id="PTHR34051">
    <property type="entry name" value="PROTEIN LOW PSII ACCUMULATION 3, CHLOROPLASTIC"/>
    <property type="match status" value="1"/>
</dbReference>
<dbReference type="Proteomes" id="UP000218209">
    <property type="component" value="Unassembled WGS sequence"/>
</dbReference>
<dbReference type="Pfam" id="PF09353">
    <property type="entry name" value="DUF1995"/>
    <property type="match status" value="1"/>
</dbReference>
<feature type="region of interest" description="Disordered" evidence="1">
    <location>
        <begin position="47"/>
        <end position="86"/>
    </location>
</feature>
<dbReference type="OrthoDB" id="2082at2759"/>
<proteinExistence type="predicted"/>
<gene>
    <name evidence="3" type="ORF">BU14_0127s0009</name>
</gene>
<name>A0A1X6PAI8_PORUM</name>
<feature type="compositionally biased region" description="Low complexity" evidence="1">
    <location>
        <begin position="47"/>
        <end position="71"/>
    </location>
</feature>
<sequence length="386" mass="41354">MAFCTPTTALPGLRAAARTGPVATTPRAPLPAGVAVAPGAATRMMAKAAPEASAASSSSSSSSASSSSPRKASSKGGGETKLAPPPSTFFQAVTQAAVAATSAFAAGDKVVEVEFPPLPTDMLESSAVSAYDVSDANFKLAIDFARIFAVEQGKRAVIVFPDAVEKDRAVEQNGESEEPLPGVRLGVLKDTVRGSIFDRIWTSPEVDVAVRPDDDIFVIVGASAQELPDVERLVEAAAGRPVVLFNLKLDAARGDLGLPAFPRKRMHFEFLSTVRPVYYLRTRSYSRSVPRPPYLVNYSGALYRVYPGAYQVLLDTSEGNYRRVAVLPERPALGQVRDTLTAALSLDGPGGNENQDAVADFLRKGYKSKTWWEEDRTKQQSNTWRE</sequence>
<dbReference type="PANTHER" id="PTHR34051:SF2">
    <property type="entry name" value="PROTEIN LPA3"/>
    <property type="match status" value="1"/>
</dbReference>
<accession>A0A1X6PAI8</accession>
<evidence type="ECO:0000313" key="4">
    <source>
        <dbReference type="Proteomes" id="UP000218209"/>
    </source>
</evidence>
<evidence type="ECO:0000256" key="1">
    <source>
        <dbReference type="SAM" id="MobiDB-lite"/>
    </source>
</evidence>
<evidence type="ECO:0000313" key="3">
    <source>
        <dbReference type="EMBL" id="OSX77911.1"/>
    </source>
</evidence>
<reference evidence="3 4" key="1">
    <citation type="submission" date="2017-03" db="EMBL/GenBank/DDBJ databases">
        <title>WGS assembly of Porphyra umbilicalis.</title>
        <authorList>
            <person name="Brawley S.H."/>
            <person name="Blouin N.A."/>
            <person name="Ficko-Blean E."/>
            <person name="Wheeler G.L."/>
            <person name="Lohr M."/>
            <person name="Goodson H.V."/>
            <person name="Jenkins J.W."/>
            <person name="Blaby-Haas C.E."/>
            <person name="Helliwell K.E."/>
            <person name="Chan C."/>
            <person name="Marriage T."/>
            <person name="Bhattacharya D."/>
            <person name="Klein A.S."/>
            <person name="Badis Y."/>
            <person name="Brodie J."/>
            <person name="Cao Y."/>
            <person name="Collen J."/>
            <person name="Dittami S.M."/>
            <person name="Gachon C.M."/>
            <person name="Green B.R."/>
            <person name="Karpowicz S."/>
            <person name="Kim J.W."/>
            <person name="Kudahl U."/>
            <person name="Lin S."/>
            <person name="Michel G."/>
            <person name="Mittag M."/>
            <person name="Olson B.J."/>
            <person name="Pangilinan J."/>
            <person name="Peng Y."/>
            <person name="Qiu H."/>
            <person name="Shu S."/>
            <person name="Singer J.T."/>
            <person name="Smith A.G."/>
            <person name="Sprecher B.N."/>
            <person name="Wagner V."/>
            <person name="Wang W."/>
            <person name="Wang Z.-Y."/>
            <person name="Yan J."/>
            <person name="Yarish C."/>
            <person name="Zoeuner-Riek S."/>
            <person name="Zhuang Y."/>
            <person name="Zou Y."/>
            <person name="Lindquist E.A."/>
            <person name="Grimwood J."/>
            <person name="Barry K."/>
            <person name="Rokhsar D.S."/>
            <person name="Schmutz J."/>
            <person name="Stiller J.W."/>
            <person name="Grossman A.R."/>
            <person name="Prochnik S.E."/>
        </authorList>
    </citation>
    <scope>NUCLEOTIDE SEQUENCE [LARGE SCALE GENOMIC DNA]</scope>
    <source>
        <strain evidence="3">4086291</strain>
    </source>
</reference>
<dbReference type="AlphaFoldDB" id="A0A1X6PAI8"/>
<protein>
    <recommendedName>
        <fullName evidence="2">DUF1995 domain-containing protein</fullName>
    </recommendedName>
</protein>
<organism evidence="3 4">
    <name type="scientific">Porphyra umbilicalis</name>
    <name type="common">Purple laver</name>
    <name type="synonym">Red alga</name>
    <dbReference type="NCBI Taxonomy" id="2786"/>
    <lineage>
        <taxon>Eukaryota</taxon>
        <taxon>Rhodophyta</taxon>
        <taxon>Bangiophyceae</taxon>
        <taxon>Bangiales</taxon>
        <taxon>Bangiaceae</taxon>
        <taxon>Porphyra</taxon>
    </lineage>
</organism>
<feature type="domain" description="DUF1995" evidence="2">
    <location>
        <begin position="86"/>
        <end position="337"/>
    </location>
</feature>
<dbReference type="EMBL" id="KV918824">
    <property type="protein sequence ID" value="OSX77911.1"/>
    <property type="molecule type" value="Genomic_DNA"/>
</dbReference>
<keyword evidence="4" id="KW-1185">Reference proteome</keyword>